<evidence type="ECO:0000256" key="7">
    <source>
        <dbReference type="ARBA" id="ARBA00023136"/>
    </source>
</evidence>
<feature type="transmembrane region" description="Helical" evidence="10">
    <location>
        <begin position="381"/>
        <end position="401"/>
    </location>
</feature>
<gene>
    <name evidence="10" type="primary">murJ</name>
    <name evidence="13" type="ordered locus">Dde_0543</name>
</gene>
<dbReference type="NCBIfam" id="TIGR01695">
    <property type="entry name" value="murJ_mviN"/>
    <property type="match status" value="1"/>
</dbReference>
<evidence type="ECO:0000256" key="8">
    <source>
        <dbReference type="ARBA" id="ARBA00060041"/>
    </source>
</evidence>
<evidence type="ECO:0000256" key="2">
    <source>
        <dbReference type="ARBA" id="ARBA00022475"/>
    </source>
</evidence>
<comment type="function">
    <text evidence="8 10 11">Involved in peptidoglycan biosynthesis. Transports lipid-linked peptidoglycan precursors from the inner to the outer leaflet of the cytoplasmic membrane.</text>
</comment>
<evidence type="ECO:0000256" key="10">
    <source>
        <dbReference type="HAMAP-Rule" id="MF_02078"/>
    </source>
</evidence>
<dbReference type="KEGG" id="dde:Dde_0543"/>
<evidence type="ECO:0000256" key="3">
    <source>
        <dbReference type="ARBA" id="ARBA00022692"/>
    </source>
</evidence>
<evidence type="ECO:0000256" key="12">
    <source>
        <dbReference type="SAM" id="MobiDB-lite"/>
    </source>
</evidence>
<feature type="transmembrane region" description="Helical" evidence="10">
    <location>
        <begin position="298"/>
        <end position="316"/>
    </location>
</feature>
<dbReference type="HOGENOM" id="CLU_006797_5_3_7"/>
<feature type="transmembrane region" description="Helical" evidence="10">
    <location>
        <begin position="408"/>
        <end position="426"/>
    </location>
</feature>
<dbReference type="AlphaFoldDB" id="Q315Q2"/>
<dbReference type="InterPro" id="IPR004268">
    <property type="entry name" value="MurJ"/>
</dbReference>
<evidence type="ECO:0000256" key="9">
    <source>
        <dbReference type="ARBA" id="ARBA00061532"/>
    </source>
</evidence>
<dbReference type="GO" id="GO:0009252">
    <property type="term" value="P:peptidoglycan biosynthetic process"/>
    <property type="evidence" value="ECO:0007669"/>
    <property type="project" value="UniProtKB-UniRule"/>
</dbReference>
<feature type="transmembrane region" description="Helical" evidence="10">
    <location>
        <begin position="50"/>
        <end position="69"/>
    </location>
</feature>
<keyword evidence="14" id="KW-1185">Reference proteome</keyword>
<dbReference type="EMBL" id="CP000112">
    <property type="protein sequence ID" value="ABB37344.1"/>
    <property type="molecule type" value="Genomic_DNA"/>
</dbReference>
<proteinExistence type="inferred from homology"/>
<keyword evidence="5 10" id="KW-0573">Peptidoglycan synthesis</keyword>
<protein>
    <recommendedName>
        <fullName evidence="10">Probable lipid II flippase MurJ</fullName>
    </recommendedName>
</protein>
<dbReference type="PANTHER" id="PTHR47019">
    <property type="entry name" value="LIPID II FLIPPASE MURJ"/>
    <property type="match status" value="1"/>
</dbReference>
<keyword evidence="10 11" id="KW-0813">Transport</keyword>
<dbReference type="eggNOG" id="COG0728">
    <property type="taxonomic scope" value="Bacteria"/>
</dbReference>
<dbReference type="GO" id="GO:0071555">
    <property type="term" value="P:cell wall organization"/>
    <property type="evidence" value="ECO:0007669"/>
    <property type="project" value="UniProtKB-UniRule"/>
</dbReference>
<dbReference type="Pfam" id="PF03023">
    <property type="entry name" value="MurJ"/>
    <property type="match status" value="1"/>
</dbReference>
<dbReference type="GO" id="GO:0008360">
    <property type="term" value="P:regulation of cell shape"/>
    <property type="evidence" value="ECO:0007669"/>
    <property type="project" value="UniProtKB-UniRule"/>
</dbReference>
<evidence type="ECO:0000256" key="4">
    <source>
        <dbReference type="ARBA" id="ARBA00022960"/>
    </source>
</evidence>
<feature type="region of interest" description="Disordered" evidence="12">
    <location>
        <begin position="1"/>
        <end position="20"/>
    </location>
</feature>
<keyword evidence="4 10" id="KW-0133">Cell shape</keyword>
<feature type="transmembrane region" description="Helical" evidence="10">
    <location>
        <begin position="463"/>
        <end position="485"/>
    </location>
</feature>
<accession>Q315Q2</accession>
<comment type="subcellular location">
    <subcellularLocation>
        <location evidence="10">Cell inner membrane</location>
        <topology evidence="10">Multi-pass membrane protein</topology>
    </subcellularLocation>
    <subcellularLocation>
        <location evidence="1">Cell membrane</location>
        <topology evidence="1">Multi-pass membrane protein</topology>
    </subcellularLocation>
</comment>
<dbReference type="Proteomes" id="UP000002710">
    <property type="component" value="Chromosome"/>
</dbReference>
<dbReference type="GO" id="GO:0015648">
    <property type="term" value="F:lipid-linked peptidoglycan transporter activity"/>
    <property type="evidence" value="ECO:0007669"/>
    <property type="project" value="UniProtKB-UniRule"/>
</dbReference>
<evidence type="ECO:0000313" key="14">
    <source>
        <dbReference type="Proteomes" id="UP000002710"/>
    </source>
</evidence>
<name>Q315Q2_OLEA2</name>
<sequence length="527" mass="54290">MNGEVPEQGSPSLTTSGAQGGHEQCAVARNAAVMGAATLVSRVLGFVRDAVLAFALGAGPLADAFLVAFRLPNLLRRLFGEGSLSMAFVSVFCATRSRQGDERAFALMRSMFFWVALVTGVLCTAGVLGAPVLTALMAPGFVRDAELFRTATVMVRICFPYAFFICLVALCMGVLNGMGRFAAPALAPCVLNVVLIAAALLAYAGGYDVAMTLAWAVPVAGAAQLAFMLPWLGRSGVRMTGPWRAADRLAVKVGRLLGPSVMGAAVYQLTIVLGTLLASFLPAGSIACLYYADRLVQFPLGVFGVAVGTAALPSLARLHGPGMEQAFGGTLSASLRLSLFVSLPAAAGLLALAQPLVTLLFGRGAFDAAAVRDTVAALAAYAPGIPAIALVRPLVAAFYAADNTRTPVVIAVAALGVYAGTALLLMPFAGHVALAAAGSVSAWFNAVLLYTSLLRSGVLLRDILRPAAVYLLLSAVMLAAVHSGALYFSSSFAAVAVLVPAAVVFYAAAALLLRSGEALLLLRSFRS</sequence>
<dbReference type="UniPathway" id="UPA00219"/>
<keyword evidence="10 11" id="KW-0961">Cell wall biogenesis/degradation</keyword>
<keyword evidence="2 10" id="KW-1003">Cell membrane</keyword>
<evidence type="ECO:0000256" key="6">
    <source>
        <dbReference type="ARBA" id="ARBA00022989"/>
    </source>
</evidence>
<feature type="transmembrane region" description="Helical" evidence="10">
    <location>
        <begin position="337"/>
        <end position="361"/>
    </location>
</feature>
<feature type="transmembrane region" description="Helical" evidence="10">
    <location>
        <begin position="209"/>
        <end position="232"/>
    </location>
</feature>
<feature type="transmembrane region" description="Helical" evidence="10">
    <location>
        <begin position="265"/>
        <end position="292"/>
    </location>
</feature>
<dbReference type="PANTHER" id="PTHR47019:SF1">
    <property type="entry name" value="LIPID II FLIPPASE MURJ"/>
    <property type="match status" value="1"/>
</dbReference>
<feature type="transmembrane region" description="Helical" evidence="10">
    <location>
        <begin position="182"/>
        <end position="203"/>
    </location>
</feature>
<dbReference type="InterPro" id="IPR051050">
    <property type="entry name" value="Lipid_II_flippase_MurJ/MviN"/>
</dbReference>
<comment type="pathway">
    <text evidence="10">Cell wall biogenesis; peptidoglycan biosynthesis.</text>
</comment>
<dbReference type="PIRSF" id="PIRSF002869">
    <property type="entry name" value="MviN"/>
    <property type="match status" value="1"/>
</dbReference>
<evidence type="ECO:0000313" key="13">
    <source>
        <dbReference type="EMBL" id="ABB37344.1"/>
    </source>
</evidence>
<evidence type="ECO:0000256" key="5">
    <source>
        <dbReference type="ARBA" id="ARBA00022984"/>
    </source>
</evidence>
<dbReference type="GO" id="GO:0005886">
    <property type="term" value="C:plasma membrane"/>
    <property type="evidence" value="ECO:0007669"/>
    <property type="project" value="UniProtKB-SubCell"/>
</dbReference>
<evidence type="ECO:0000256" key="11">
    <source>
        <dbReference type="PIRNR" id="PIRNR002869"/>
    </source>
</evidence>
<comment type="similarity">
    <text evidence="9 10 11">Belongs to the MurJ/MviN family.</text>
</comment>
<dbReference type="HAMAP" id="MF_02078">
    <property type="entry name" value="MurJ_MviN"/>
    <property type="match status" value="1"/>
</dbReference>
<dbReference type="GO" id="GO:0034204">
    <property type="term" value="P:lipid translocation"/>
    <property type="evidence" value="ECO:0007669"/>
    <property type="project" value="TreeGrafter"/>
</dbReference>
<feature type="transmembrane region" description="Helical" evidence="10">
    <location>
        <begin position="153"/>
        <end position="175"/>
    </location>
</feature>
<feature type="transmembrane region" description="Helical" evidence="10">
    <location>
        <begin position="112"/>
        <end position="133"/>
    </location>
</feature>
<feature type="transmembrane region" description="Helical" evidence="10">
    <location>
        <begin position="432"/>
        <end position="451"/>
    </location>
</feature>
<dbReference type="PRINTS" id="PR01806">
    <property type="entry name" value="VIRFACTRMVIN"/>
</dbReference>
<keyword evidence="3 10" id="KW-0812">Transmembrane</keyword>
<dbReference type="CDD" id="cd13123">
    <property type="entry name" value="MATE_MurJ_like"/>
    <property type="match status" value="1"/>
</dbReference>
<feature type="transmembrane region" description="Helical" evidence="10">
    <location>
        <begin position="491"/>
        <end position="513"/>
    </location>
</feature>
<dbReference type="STRING" id="207559.Dde_0543"/>
<evidence type="ECO:0000256" key="1">
    <source>
        <dbReference type="ARBA" id="ARBA00004651"/>
    </source>
</evidence>
<keyword evidence="10" id="KW-0997">Cell inner membrane</keyword>
<dbReference type="RefSeq" id="WP_011366660.1">
    <property type="nucleotide sequence ID" value="NC_007519.1"/>
</dbReference>
<keyword evidence="6 10" id="KW-1133">Transmembrane helix</keyword>
<keyword evidence="7 10" id="KW-0472">Membrane</keyword>
<reference evidence="13 14" key="1">
    <citation type="journal article" date="2011" name="J. Bacteriol.">
        <title>Complete genome sequence and updated annotation of Desulfovibrio alaskensis G20.</title>
        <authorList>
            <person name="Hauser L.J."/>
            <person name="Land M.L."/>
            <person name="Brown S.D."/>
            <person name="Larimer F."/>
            <person name="Keller K.L."/>
            <person name="Rapp-Giles B.J."/>
            <person name="Price M.N."/>
            <person name="Lin M."/>
            <person name="Bruce D.C."/>
            <person name="Detter J.C."/>
            <person name="Tapia R."/>
            <person name="Han C.S."/>
            <person name="Goodwin L.A."/>
            <person name="Cheng J.F."/>
            <person name="Pitluck S."/>
            <person name="Copeland A."/>
            <person name="Lucas S."/>
            <person name="Nolan M."/>
            <person name="Lapidus A.L."/>
            <person name="Palumbo A.V."/>
            <person name="Wall J.D."/>
        </authorList>
    </citation>
    <scope>NUCLEOTIDE SEQUENCE [LARGE SCALE GENOMIC DNA]</scope>
    <source>
        <strain evidence="14">ATCC BAA 1058 / DSM 17464 / G20</strain>
    </source>
</reference>
<organism evidence="13 14">
    <name type="scientific">Oleidesulfovibrio alaskensis (strain ATCC BAA-1058 / DSM 17464 / G20)</name>
    <name type="common">Desulfovibrio alaskensis</name>
    <dbReference type="NCBI Taxonomy" id="207559"/>
    <lineage>
        <taxon>Bacteria</taxon>
        <taxon>Pseudomonadati</taxon>
        <taxon>Thermodesulfobacteriota</taxon>
        <taxon>Desulfovibrionia</taxon>
        <taxon>Desulfovibrionales</taxon>
        <taxon>Desulfovibrionaceae</taxon>
        <taxon>Oleidesulfovibrio</taxon>
    </lineage>
</organism>